<sequence>MTQALFSLVVVAALLLGVPAGEARAQSDPFQRLLGREAEPQARSLWYERADGRGRFVFDRSARPALVLMENGREVIPVWPARASGGGEVWLTDTDRVMLRFSNLGGVTFFPPDNRDGVIADPVGEAPAILAEPASGRDLQEAARNMINELAGRARREISAELTDVGPEANAFIIDAMHMVVLAAEQTPRRTLRQLDVVRIGVGEVPRADYSGGVLDISVNPGRGYGGRPSSGRILQELEQGA</sequence>
<keyword evidence="2" id="KW-1185">Reference proteome</keyword>
<dbReference type="Pfam" id="PF16252">
    <property type="entry name" value="DUF4908"/>
    <property type="match status" value="1"/>
</dbReference>
<evidence type="ECO:0000313" key="1">
    <source>
        <dbReference type="EMBL" id="TGY92150.1"/>
    </source>
</evidence>
<dbReference type="RefSeq" id="WP_135945283.1">
    <property type="nucleotide sequence ID" value="NZ_BMEI01000003.1"/>
</dbReference>
<gene>
    <name evidence="1" type="ORF">E5162_10830</name>
</gene>
<dbReference type="Proteomes" id="UP000305451">
    <property type="component" value="Unassembled WGS sequence"/>
</dbReference>
<dbReference type="OrthoDB" id="7170995at2"/>
<organism evidence="1 2">
    <name type="scientific">Marinicauda pacifica</name>
    <dbReference type="NCBI Taxonomy" id="1133559"/>
    <lineage>
        <taxon>Bacteria</taxon>
        <taxon>Pseudomonadati</taxon>
        <taxon>Pseudomonadota</taxon>
        <taxon>Alphaproteobacteria</taxon>
        <taxon>Maricaulales</taxon>
        <taxon>Maricaulaceae</taxon>
        <taxon>Marinicauda</taxon>
    </lineage>
</organism>
<dbReference type="AlphaFoldDB" id="A0A4S2H8J6"/>
<name>A0A4S2H8J6_9PROT</name>
<reference evidence="1 2" key="1">
    <citation type="journal article" date="2013" name="Int. J. Syst. Evol. Microbiol.">
        <title>Marinicauda pacifica gen. nov., sp. nov., a prosthecate alphaproteobacterium of the family Hyphomonadaceae isolated from deep seawater.</title>
        <authorList>
            <person name="Zhang X.Y."/>
            <person name="Li G.W."/>
            <person name="Wang C.S."/>
            <person name="Zhang Y.J."/>
            <person name="Xu X.W."/>
            <person name="Li H."/>
            <person name="Liu A."/>
            <person name="Liu C."/>
            <person name="Xie B.B."/>
            <person name="Qin Q.L."/>
            <person name="Xu Z."/>
            <person name="Chen X.L."/>
            <person name="Zhou B.C."/>
            <person name="Zhang Y.Z."/>
        </authorList>
    </citation>
    <scope>NUCLEOTIDE SEQUENCE [LARGE SCALE GENOMIC DNA]</scope>
    <source>
        <strain evidence="1 2">P-1 km-3</strain>
    </source>
</reference>
<comment type="caution">
    <text evidence="1">The sequence shown here is derived from an EMBL/GenBank/DDBJ whole genome shotgun (WGS) entry which is preliminary data.</text>
</comment>
<evidence type="ECO:0000313" key="2">
    <source>
        <dbReference type="Proteomes" id="UP000305451"/>
    </source>
</evidence>
<protein>
    <submittedName>
        <fullName evidence="1">DUF4908 domain-containing protein</fullName>
    </submittedName>
</protein>
<accession>A0A4S2H8J6</accession>
<dbReference type="EMBL" id="SRXV01000003">
    <property type="protein sequence ID" value="TGY92150.1"/>
    <property type="molecule type" value="Genomic_DNA"/>
</dbReference>
<proteinExistence type="predicted"/>
<dbReference type="InterPro" id="IPR032591">
    <property type="entry name" value="DUF4908"/>
</dbReference>